<feature type="transmembrane region" description="Helical" evidence="5">
    <location>
        <begin position="97"/>
        <end position="120"/>
    </location>
</feature>
<dbReference type="Pfam" id="PF07690">
    <property type="entry name" value="MFS_1"/>
    <property type="match status" value="1"/>
</dbReference>
<evidence type="ECO:0000259" key="6">
    <source>
        <dbReference type="PROSITE" id="PS50850"/>
    </source>
</evidence>
<dbReference type="PANTHER" id="PTHR11662:SF399">
    <property type="entry name" value="FI19708P1-RELATED"/>
    <property type="match status" value="1"/>
</dbReference>
<dbReference type="Gene3D" id="1.20.1250.20">
    <property type="entry name" value="MFS general substrate transporter like domains"/>
    <property type="match status" value="2"/>
</dbReference>
<keyword evidence="4 5" id="KW-0472">Membrane</keyword>
<comment type="caution">
    <text evidence="7">The sequence shown here is derived from an EMBL/GenBank/DDBJ whole genome shotgun (WGS) entry which is preliminary data.</text>
</comment>
<proteinExistence type="predicted"/>
<gene>
    <name evidence="7" type="ORF">H4W34_000627</name>
</gene>
<dbReference type="PANTHER" id="PTHR11662">
    <property type="entry name" value="SOLUTE CARRIER FAMILY 17"/>
    <property type="match status" value="1"/>
</dbReference>
<dbReference type="EMBL" id="JADBDZ010000001">
    <property type="protein sequence ID" value="MBE1530794.1"/>
    <property type="molecule type" value="Genomic_DNA"/>
</dbReference>
<feature type="transmembrane region" description="Helical" evidence="5">
    <location>
        <begin position="249"/>
        <end position="268"/>
    </location>
</feature>
<dbReference type="InterPro" id="IPR011701">
    <property type="entry name" value="MFS"/>
</dbReference>
<organism evidence="7 8">
    <name type="scientific">Actinomadura algeriensis</name>
    <dbReference type="NCBI Taxonomy" id="1679523"/>
    <lineage>
        <taxon>Bacteria</taxon>
        <taxon>Bacillati</taxon>
        <taxon>Actinomycetota</taxon>
        <taxon>Actinomycetes</taxon>
        <taxon>Streptosporangiales</taxon>
        <taxon>Thermomonosporaceae</taxon>
        <taxon>Actinomadura</taxon>
    </lineage>
</organism>
<dbReference type="InterPro" id="IPR050382">
    <property type="entry name" value="MFS_Na/Anion_cotransporter"/>
</dbReference>
<name>A0ABR9JJT2_9ACTN</name>
<comment type="subcellular location">
    <subcellularLocation>
        <location evidence="1">Cell membrane</location>
        <topology evidence="1">Multi-pass membrane protein</topology>
    </subcellularLocation>
</comment>
<feature type="transmembrane region" description="Helical" evidence="5">
    <location>
        <begin position="356"/>
        <end position="378"/>
    </location>
</feature>
<feature type="transmembrane region" description="Helical" evidence="5">
    <location>
        <begin position="189"/>
        <end position="206"/>
    </location>
</feature>
<dbReference type="Proteomes" id="UP000627838">
    <property type="component" value="Unassembled WGS sequence"/>
</dbReference>
<keyword evidence="2 5" id="KW-0812">Transmembrane</keyword>
<dbReference type="PROSITE" id="PS50850">
    <property type="entry name" value="MFS"/>
    <property type="match status" value="1"/>
</dbReference>
<feature type="transmembrane region" description="Helical" evidence="5">
    <location>
        <begin position="422"/>
        <end position="443"/>
    </location>
</feature>
<keyword evidence="8" id="KW-1185">Reference proteome</keyword>
<evidence type="ECO:0000256" key="4">
    <source>
        <dbReference type="ARBA" id="ARBA00023136"/>
    </source>
</evidence>
<dbReference type="RefSeq" id="WP_192757757.1">
    <property type="nucleotide sequence ID" value="NZ_JADBDZ010000001.1"/>
</dbReference>
<evidence type="ECO:0000256" key="1">
    <source>
        <dbReference type="ARBA" id="ARBA00004651"/>
    </source>
</evidence>
<accession>A0ABR9JJT2</accession>
<evidence type="ECO:0000256" key="5">
    <source>
        <dbReference type="SAM" id="Phobius"/>
    </source>
</evidence>
<dbReference type="InterPro" id="IPR036259">
    <property type="entry name" value="MFS_trans_sf"/>
</dbReference>
<feature type="transmembrane region" description="Helical" evidence="5">
    <location>
        <begin position="20"/>
        <end position="46"/>
    </location>
</feature>
<evidence type="ECO:0000256" key="3">
    <source>
        <dbReference type="ARBA" id="ARBA00022989"/>
    </source>
</evidence>
<feature type="transmembrane region" description="Helical" evidence="5">
    <location>
        <begin position="58"/>
        <end position="77"/>
    </location>
</feature>
<keyword evidence="3 5" id="KW-1133">Transmembrane helix</keyword>
<reference evidence="7 8" key="1">
    <citation type="submission" date="2020-10" db="EMBL/GenBank/DDBJ databases">
        <title>Sequencing the genomes of 1000 actinobacteria strains.</title>
        <authorList>
            <person name="Klenk H.-P."/>
        </authorList>
    </citation>
    <scope>NUCLEOTIDE SEQUENCE [LARGE SCALE GENOMIC DNA]</scope>
    <source>
        <strain evidence="7 8">DSM 46744</strain>
    </source>
</reference>
<feature type="domain" description="Major facilitator superfamily (MFS) profile" evidence="6">
    <location>
        <begin position="20"/>
        <end position="475"/>
    </location>
</feature>
<sequence length="492" mass="52492">MVNAQDPPTPTPSVPHYRTLWLVLFAGWLFAYADRAITGPVVTWMIDNDVDFLQAAENPHALGGLIGSLFFAGYMLTQLPSGHLGDRYGHAAVLTVSFVWAGVATIVSGIFAGLFTFVALRVITGLGEGAFYSNDRSLVVTHTPEHKRSLGLGVAITGLAFGLTVANIAAPPLLNLGEDVLGRNDAWKLPFLVFGGLTLILSGFMWRFMRRLVQRPLRLRAPFGRLAAMAVVFCALIMALFWASDRLGIPEWLAAVAQIVLALAIVAVMQRRRGVQMASALRDRDTMLIYIAAISILWSIWLFGYWSVAIVSSAADSSLVEAGLTAAFNAGAGIIGFPVGGWLSDVAQRRGLGRRNLLIGATIGQGVLVLLFGFYLQFVGEPSLWVMGALMFGTGLFLNAVQPMSQALTADLVRPENHGSAFGMWNLIAEIGAVASPVVSGALRDATGSWTTAIYLDAALVLGSAFLYLGVRRTGPLQADTSVPSMAAGKPA</sequence>
<dbReference type="SUPFAM" id="SSF103473">
    <property type="entry name" value="MFS general substrate transporter"/>
    <property type="match status" value="1"/>
</dbReference>
<feature type="transmembrane region" description="Helical" evidence="5">
    <location>
        <begin position="326"/>
        <end position="344"/>
    </location>
</feature>
<feature type="transmembrane region" description="Helical" evidence="5">
    <location>
        <begin position="384"/>
        <end position="401"/>
    </location>
</feature>
<dbReference type="InterPro" id="IPR020846">
    <property type="entry name" value="MFS_dom"/>
</dbReference>
<feature type="transmembrane region" description="Helical" evidence="5">
    <location>
        <begin position="150"/>
        <end position="169"/>
    </location>
</feature>
<evidence type="ECO:0000256" key="2">
    <source>
        <dbReference type="ARBA" id="ARBA00022692"/>
    </source>
</evidence>
<evidence type="ECO:0000313" key="7">
    <source>
        <dbReference type="EMBL" id="MBE1530794.1"/>
    </source>
</evidence>
<feature type="transmembrane region" description="Helical" evidence="5">
    <location>
        <begin position="226"/>
        <end position="243"/>
    </location>
</feature>
<evidence type="ECO:0000313" key="8">
    <source>
        <dbReference type="Proteomes" id="UP000627838"/>
    </source>
</evidence>
<protein>
    <submittedName>
        <fullName evidence="7">MFS family permease</fullName>
    </submittedName>
</protein>
<feature type="transmembrane region" description="Helical" evidence="5">
    <location>
        <begin position="449"/>
        <end position="469"/>
    </location>
</feature>
<feature type="transmembrane region" description="Helical" evidence="5">
    <location>
        <begin position="288"/>
        <end position="306"/>
    </location>
</feature>